<dbReference type="AlphaFoldDB" id="A0A9J7KZ93"/>
<keyword evidence="6" id="KW-0915">Sodium</keyword>
<evidence type="ECO:0000256" key="4">
    <source>
        <dbReference type="ARBA" id="ARBA00022989"/>
    </source>
</evidence>
<feature type="binding site" evidence="6">
    <location>
        <position position="36"/>
    </location>
    <ligand>
        <name>Na(+)</name>
        <dbReference type="ChEBI" id="CHEBI:29101"/>
        <label>1</label>
    </ligand>
</feature>
<dbReference type="PROSITE" id="PS50267">
    <property type="entry name" value="NA_NEUROTRAN_SYMP_3"/>
    <property type="match status" value="1"/>
</dbReference>
<dbReference type="InterPro" id="IPR000175">
    <property type="entry name" value="Na/ntran_symport"/>
</dbReference>
<dbReference type="OrthoDB" id="6581954at2759"/>
<keyword evidence="2" id="KW-0813">Transport</keyword>
<gene>
    <name evidence="9" type="primary">LOC118413205</name>
</gene>
<keyword evidence="5 7" id="KW-0472">Membrane</keyword>
<dbReference type="Pfam" id="PF00209">
    <property type="entry name" value="SNF"/>
    <property type="match status" value="2"/>
</dbReference>
<dbReference type="PRINTS" id="PR00176">
    <property type="entry name" value="NANEUSMPORT"/>
</dbReference>
<feature type="transmembrane region" description="Helical" evidence="7">
    <location>
        <begin position="63"/>
        <end position="84"/>
    </location>
</feature>
<evidence type="ECO:0000313" key="8">
    <source>
        <dbReference type="Proteomes" id="UP000001554"/>
    </source>
</evidence>
<evidence type="ECO:0000256" key="6">
    <source>
        <dbReference type="PIRSR" id="PIRSR600175-1"/>
    </source>
</evidence>
<dbReference type="Proteomes" id="UP000001554">
    <property type="component" value="Chromosome 4"/>
</dbReference>
<feature type="binding site" evidence="6">
    <location>
        <position position="274"/>
    </location>
    <ligand>
        <name>Na(+)</name>
        <dbReference type="ChEBI" id="CHEBI:29101"/>
        <label>1</label>
    </ligand>
</feature>
<feature type="transmembrane region" description="Helical" evidence="7">
    <location>
        <begin position="436"/>
        <end position="456"/>
    </location>
</feature>
<dbReference type="PANTHER" id="PTHR42948">
    <property type="entry name" value="TRANSPORTER"/>
    <property type="match status" value="1"/>
</dbReference>
<evidence type="ECO:0000256" key="5">
    <source>
        <dbReference type="ARBA" id="ARBA00023136"/>
    </source>
</evidence>
<keyword evidence="3 7" id="KW-0812">Transmembrane</keyword>
<name>A0A9J7KZ93_BRAFL</name>
<sequence length="599" mass="67139">MADESSPLVRKDKSENEGGSAFTSSLGAVITCLASAIGTGNIWRFPRIIANNSGEKGCLQFLIAWVPFLILWCVPVLVIEYGVGRYTRKATVLSFARLLGPMYGWLGAWIVLTSFIIGCFYAVIVGWYLYYLIITIGWELPTTHGESEEIFRHYTEQTALPILTHAIIVVMTAFALLYGVKIFEPLFKVMIPLLLVLMFATFIWSMTLPHATAGVTFTFSADWEEIGKPGLWVDALVQNAWDTGSGSGLFLVLATYMTRTHGVVRYSTMVPVINDLVRFGEHNVNIFSVTHKFDGTSGHICEFLYSLPSLSLMCSLTLFGVVFSFYLTANPGMPLAPIVDLLKENGPANTGLTLIWVPILYGTMTGGRVLCAIFFLCVLMAGWSSHITIVESVVRNIEDFGVPRKLTVLGVTILMFLIGLPSALDINFLVNQDFVWGFSLLFCGTGLTILALKFGVRKFRDVVINEYGYLFDWHLPVVWIWVIRLLIPAQALFIFIWWTIEQIQSEVRPWYELWRESLMMCWVQWAGAVIVLLGCNLILVRYWPDISYRWGMYRQHIQGTSSSEKATEITMGGDVDSPLVLTDSTHAYVSVGADQTDRV</sequence>
<feature type="transmembrane region" description="Helical" evidence="7">
    <location>
        <begin position="186"/>
        <end position="206"/>
    </location>
</feature>
<feature type="transmembrane region" description="Helical" evidence="7">
    <location>
        <begin position="158"/>
        <end position="179"/>
    </location>
</feature>
<feature type="transmembrane region" description="Helical" evidence="7">
    <location>
        <begin position="303"/>
        <end position="327"/>
    </location>
</feature>
<feature type="binding site" evidence="6">
    <location>
        <position position="385"/>
    </location>
    <ligand>
        <name>Na(+)</name>
        <dbReference type="ChEBI" id="CHEBI:29101"/>
        <label>1</label>
    </ligand>
</feature>
<dbReference type="SUPFAM" id="SSF161070">
    <property type="entry name" value="SNF-like"/>
    <property type="match status" value="1"/>
</dbReference>
<feature type="binding site" evidence="6">
    <location>
        <position position="41"/>
    </location>
    <ligand>
        <name>Na(+)</name>
        <dbReference type="ChEBI" id="CHEBI:29101"/>
        <label>1</label>
    </ligand>
</feature>
<organism evidence="8 9">
    <name type="scientific">Branchiostoma floridae</name>
    <name type="common">Florida lancelet</name>
    <name type="synonym">Amphioxus</name>
    <dbReference type="NCBI Taxonomy" id="7739"/>
    <lineage>
        <taxon>Eukaryota</taxon>
        <taxon>Metazoa</taxon>
        <taxon>Chordata</taxon>
        <taxon>Cephalochordata</taxon>
        <taxon>Leptocardii</taxon>
        <taxon>Amphioxiformes</taxon>
        <taxon>Branchiostomatidae</taxon>
        <taxon>Branchiostoma</taxon>
    </lineage>
</organism>
<evidence type="ECO:0000256" key="2">
    <source>
        <dbReference type="ARBA" id="ARBA00022448"/>
    </source>
</evidence>
<feature type="transmembrane region" description="Helical" evidence="7">
    <location>
        <begin position="522"/>
        <end position="544"/>
    </location>
</feature>
<dbReference type="GO" id="GO:0016020">
    <property type="term" value="C:membrane"/>
    <property type="evidence" value="ECO:0007669"/>
    <property type="project" value="UniProtKB-SubCell"/>
</dbReference>
<dbReference type="RefSeq" id="XP_035672314.1">
    <property type="nucleotide sequence ID" value="XM_035816421.1"/>
</dbReference>
<feature type="transmembrane region" description="Helical" evidence="7">
    <location>
        <begin position="105"/>
        <end position="138"/>
    </location>
</feature>
<dbReference type="KEGG" id="bfo:118413205"/>
<dbReference type="GO" id="GO:0046872">
    <property type="term" value="F:metal ion binding"/>
    <property type="evidence" value="ECO:0007669"/>
    <property type="project" value="UniProtKB-KW"/>
</dbReference>
<dbReference type="InterPro" id="IPR037272">
    <property type="entry name" value="SNS_sf"/>
</dbReference>
<proteinExistence type="predicted"/>
<comment type="subcellular location">
    <subcellularLocation>
        <location evidence="1">Membrane</location>
        <topology evidence="1">Multi-pass membrane protein</topology>
    </subcellularLocation>
</comment>
<feature type="transmembrane region" description="Helical" evidence="7">
    <location>
        <begin position="372"/>
        <end position="394"/>
    </location>
</feature>
<evidence type="ECO:0000256" key="1">
    <source>
        <dbReference type="ARBA" id="ARBA00004141"/>
    </source>
</evidence>
<evidence type="ECO:0000313" key="9">
    <source>
        <dbReference type="RefSeq" id="XP_035672314.1"/>
    </source>
</evidence>
<keyword evidence="4 7" id="KW-1133">Transmembrane helix</keyword>
<reference evidence="9" key="2">
    <citation type="submission" date="2025-08" db="UniProtKB">
        <authorList>
            <consortium name="RefSeq"/>
        </authorList>
    </citation>
    <scope>IDENTIFICATION</scope>
    <source>
        <strain evidence="9">S238N-H82</strain>
        <tissue evidence="9">Testes</tissue>
    </source>
</reference>
<reference evidence="8" key="1">
    <citation type="journal article" date="2020" name="Nat. Ecol. Evol.">
        <title>Deeply conserved synteny resolves early events in vertebrate evolution.</title>
        <authorList>
            <person name="Simakov O."/>
            <person name="Marletaz F."/>
            <person name="Yue J.X."/>
            <person name="O'Connell B."/>
            <person name="Jenkins J."/>
            <person name="Brandt A."/>
            <person name="Calef R."/>
            <person name="Tung C.H."/>
            <person name="Huang T.K."/>
            <person name="Schmutz J."/>
            <person name="Satoh N."/>
            <person name="Yu J.K."/>
            <person name="Putnam N.H."/>
            <person name="Green R.E."/>
            <person name="Rokhsar D.S."/>
        </authorList>
    </citation>
    <scope>NUCLEOTIDE SEQUENCE [LARGE SCALE GENOMIC DNA]</scope>
    <source>
        <strain evidence="8">S238N-H82</strain>
    </source>
</reference>
<evidence type="ECO:0000256" key="3">
    <source>
        <dbReference type="ARBA" id="ARBA00022692"/>
    </source>
</evidence>
<feature type="transmembrane region" description="Helical" evidence="7">
    <location>
        <begin position="477"/>
        <end position="500"/>
    </location>
</feature>
<keyword evidence="6" id="KW-0479">Metal-binding</keyword>
<protein>
    <submittedName>
        <fullName evidence="9">Uncharacterized sodium-dependent transporter YocR-like</fullName>
    </submittedName>
</protein>
<feature type="transmembrane region" description="Helical" evidence="7">
    <location>
        <begin position="406"/>
        <end position="424"/>
    </location>
</feature>
<dbReference type="GeneID" id="118413205"/>
<dbReference type="PANTHER" id="PTHR42948:SF1">
    <property type="entry name" value="TRANSPORTER"/>
    <property type="match status" value="1"/>
</dbReference>
<dbReference type="OMA" id="LPKMAMN"/>
<feature type="transmembrane region" description="Helical" evidence="7">
    <location>
        <begin position="21"/>
        <end position="43"/>
    </location>
</feature>
<keyword evidence="8" id="KW-1185">Reference proteome</keyword>
<evidence type="ECO:0000256" key="7">
    <source>
        <dbReference type="SAM" id="Phobius"/>
    </source>
</evidence>
<accession>A0A9J7KZ93</accession>